<dbReference type="Pfam" id="PF11776">
    <property type="entry name" value="RcnB"/>
    <property type="match status" value="1"/>
</dbReference>
<evidence type="ECO:0000256" key="2">
    <source>
        <dbReference type="SAM" id="SignalP"/>
    </source>
</evidence>
<reference evidence="3" key="2">
    <citation type="submission" date="2020-11" db="EMBL/GenBank/DDBJ databases">
        <title>Description of novel Gluconobacter species.</title>
        <authorList>
            <person name="Cleenwerck I."/>
            <person name="Cnockaert M."/>
            <person name="Borremans W."/>
            <person name="Wieme A.D."/>
            <person name="De Vuyst L."/>
            <person name="Vandamme P."/>
        </authorList>
    </citation>
    <scope>NUCLEOTIDE SEQUENCE</scope>
    <source>
        <strain evidence="3">R71697</strain>
    </source>
</reference>
<feature type="signal peptide" evidence="2">
    <location>
        <begin position="1"/>
        <end position="24"/>
    </location>
</feature>
<feature type="region of interest" description="Disordered" evidence="1">
    <location>
        <begin position="116"/>
        <end position="137"/>
    </location>
</feature>
<dbReference type="InterPro" id="IPR024572">
    <property type="entry name" value="RcnB"/>
</dbReference>
<dbReference type="GeneID" id="81475333"/>
<protein>
    <submittedName>
        <fullName evidence="3">Uncharacterized protein</fullName>
    </submittedName>
</protein>
<keyword evidence="2" id="KW-0732">Signal</keyword>
<organism evidence="3 4">
    <name type="scientific">Gluconobacter japonicus</name>
    <dbReference type="NCBI Taxonomy" id="376620"/>
    <lineage>
        <taxon>Bacteria</taxon>
        <taxon>Pseudomonadati</taxon>
        <taxon>Pseudomonadota</taxon>
        <taxon>Alphaproteobacteria</taxon>
        <taxon>Acetobacterales</taxon>
        <taxon>Acetobacteraceae</taxon>
        <taxon>Gluconobacter</taxon>
    </lineage>
</organism>
<gene>
    <name evidence="3" type="ORF">HKD32_11540</name>
</gene>
<dbReference type="Gene3D" id="3.10.450.160">
    <property type="entry name" value="inner membrane protein cigr"/>
    <property type="match status" value="1"/>
</dbReference>
<reference evidence="3" key="1">
    <citation type="submission" date="2020-04" db="EMBL/GenBank/DDBJ databases">
        <authorList>
            <person name="Sombolestani A."/>
        </authorList>
    </citation>
    <scope>NUCLEOTIDE SEQUENCE</scope>
    <source>
        <strain evidence="3">R71697</strain>
    </source>
</reference>
<feature type="region of interest" description="Disordered" evidence="1">
    <location>
        <begin position="26"/>
        <end position="80"/>
    </location>
</feature>
<accession>A0A9Q2FMA6</accession>
<dbReference type="AlphaFoldDB" id="A0A9Q2FMA6"/>
<evidence type="ECO:0000256" key="1">
    <source>
        <dbReference type="SAM" id="MobiDB-lite"/>
    </source>
</evidence>
<comment type="caution">
    <text evidence="3">The sequence shown here is derived from an EMBL/GenBank/DDBJ whole genome shotgun (WGS) entry which is preliminary data.</text>
</comment>
<name>A0A9Q2FMA6_GLUJA</name>
<evidence type="ECO:0000313" key="3">
    <source>
        <dbReference type="EMBL" id="MBF0871478.1"/>
    </source>
</evidence>
<evidence type="ECO:0000313" key="4">
    <source>
        <dbReference type="Proteomes" id="UP000661006"/>
    </source>
</evidence>
<dbReference type="RefSeq" id="WP_082905293.1">
    <property type="nucleotide sequence ID" value="NZ_JABCQN010000005.1"/>
</dbReference>
<feature type="chain" id="PRO_5040484987" evidence="2">
    <location>
        <begin position="25"/>
        <end position="137"/>
    </location>
</feature>
<dbReference type="EMBL" id="JABCQN010000005">
    <property type="protein sequence ID" value="MBF0871478.1"/>
    <property type="molecule type" value="Genomic_DNA"/>
</dbReference>
<proteinExistence type="predicted"/>
<sequence>MRKKIIAGVLMSGMLAISINAASADPYRGGGDPGRSGSFRNDGGRYDRQDSFDRNHVWRKGERYTGPRNNGGIINDWRGRQGLWQPPRGYYWMQYGNQYLLTAIATGLIAGVVGGAVANPPPPPPGYQPPPPPPGPY</sequence>
<dbReference type="Proteomes" id="UP000661006">
    <property type="component" value="Unassembled WGS sequence"/>
</dbReference>
<feature type="compositionally biased region" description="Basic and acidic residues" evidence="1">
    <location>
        <begin position="42"/>
        <end position="65"/>
    </location>
</feature>
<feature type="compositionally biased region" description="Pro residues" evidence="1">
    <location>
        <begin position="119"/>
        <end position="137"/>
    </location>
</feature>